<dbReference type="AlphaFoldDB" id="A0A378NPR9"/>
<dbReference type="InterPro" id="IPR000183">
    <property type="entry name" value="Orn/DAP/Arg_de-COase"/>
</dbReference>
<dbReference type="InterPro" id="IPR002433">
    <property type="entry name" value="Orn_de-COase"/>
</dbReference>
<accession>A0A378NPR9</accession>
<evidence type="ECO:0000313" key="12">
    <source>
        <dbReference type="Proteomes" id="UP000255234"/>
    </source>
</evidence>
<dbReference type="GO" id="GO:0005737">
    <property type="term" value="C:cytoplasm"/>
    <property type="evidence" value="ECO:0007669"/>
    <property type="project" value="TreeGrafter"/>
</dbReference>
<name>A0A378NPR9_9FIRM</name>
<evidence type="ECO:0000256" key="4">
    <source>
        <dbReference type="ARBA" id="ARBA00022898"/>
    </source>
</evidence>
<dbReference type="PRINTS" id="PR01182">
    <property type="entry name" value="ORNDCRBXLASE"/>
</dbReference>
<gene>
    <name evidence="11" type="primary">ldc</name>
    <name evidence="11" type="ORF">NCTC10571_00540</name>
</gene>
<evidence type="ECO:0000256" key="1">
    <source>
        <dbReference type="ARBA" id="ARBA00001933"/>
    </source>
</evidence>
<dbReference type="PRINTS" id="PR01179">
    <property type="entry name" value="ODADCRBXLASE"/>
</dbReference>
<dbReference type="EC" id="4.1.1.17" evidence="7"/>
<feature type="domain" description="Orn/DAP/Arg decarboxylase 2 N-terminal" evidence="10">
    <location>
        <begin position="28"/>
        <end position="259"/>
    </location>
</feature>
<feature type="active site" description="Proton donor" evidence="9">
    <location>
        <position position="323"/>
    </location>
</feature>
<dbReference type="Gene3D" id="3.20.20.10">
    <property type="entry name" value="Alanine racemase"/>
    <property type="match status" value="1"/>
</dbReference>
<dbReference type="RefSeq" id="WP_115151043.1">
    <property type="nucleotide sequence ID" value="NZ_UGPP01000001.1"/>
</dbReference>
<dbReference type="Pfam" id="PF02784">
    <property type="entry name" value="Orn_Arg_deC_N"/>
    <property type="match status" value="1"/>
</dbReference>
<dbReference type="InterPro" id="IPR022644">
    <property type="entry name" value="De-COase2_N"/>
</dbReference>
<evidence type="ECO:0000256" key="3">
    <source>
        <dbReference type="ARBA" id="ARBA00022793"/>
    </source>
</evidence>
<keyword evidence="5 11" id="KW-0456">Lyase</keyword>
<dbReference type="PANTHER" id="PTHR11482">
    <property type="entry name" value="ARGININE/DIAMINOPIMELATE/ORNITHINE DECARBOXYLASE"/>
    <property type="match status" value="1"/>
</dbReference>
<evidence type="ECO:0000259" key="10">
    <source>
        <dbReference type="Pfam" id="PF02784"/>
    </source>
</evidence>
<keyword evidence="4 9" id="KW-0663">Pyridoxal phosphate</keyword>
<keyword evidence="3" id="KW-0210">Decarboxylase</keyword>
<protein>
    <recommendedName>
        <fullName evidence="7">ornithine decarboxylase</fullName>
        <ecNumber evidence="7">4.1.1.17</ecNumber>
    </recommendedName>
</protein>
<reference evidence="11 12" key="1">
    <citation type="submission" date="2018-06" db="EMBL/GenBank/DDBJ databases">
        <authorList>
            <consortium name="Pathogen Informatics"/>
            <person name="Doyle S."/>
        </authorList>
    </citation>
    <scope>NUCLEOTIDE SEQUENCE [LARGE SCALE GENOMIC DNA]</scope>
    <source>
        <strain evidence="11 12">NCTC10571</strain>
    </source>
</reference>
<evidence type="ECO:0000256" key="6">
    <source>
        <dbReference type="ARBA" id="ARBA00034115"/>
    </source>
</evidence>
<comment type="cofactor">
    <cofactor evidence="1 9">
        <name>pyridoxal 5'-phosphate</name>
        <dbReference type="ChEBI" id="CHEBI:597326"/>
    </cofactor>
</comment>
<dbReference type="GO" id="GO:0004586">
    <property type="term" value="F:ornithine decarboxylase activity"/>
    <property type="evidence" value="ECO:0007669"/>
    <property type="project" value="UniProtKB-EC"/>
</dbReference>
<feature type="modified residue" description="N6-(pyridoxal phosphate)lysine" evidence="9">
    <location>
        <position position="51"/>
    </location>
</feature>
<evidence type="ECO:0000256" key="7">
    <source>
        <dbReference type="ARBA" id="ARBA00034138"/>
    </source>
</evidence>
<organism evidence="11 12">
    <name type="scientific">Megamonas hypermegale</name>
    <dbReference type="NCBI Taxonomy" id="158847"/>
    <lineage>
        <taxon>Bacteria</taxon>
        <taxon>Bacillati</taxon>
        <taxon>Bacillota</taxon>
        <taxon>Negativicutes</taxon>
        <taxon>Selenomonadales</taxon>
        <taxon>Selenomonadaceae</taxon>
        <taxon>Megamonas</taxon>
    </lineage>
</organism>
<dbReference type="GO" id="GO:0033387">
    <property type="term" value="P:putrescine biosynthetic process from arginine, via ornithine"/>
    <property type="evidence" value="ECO:0007669"/>
    <property type="project" value="TreeGrafter"/>
</dbReference>
<dbReference type="PANTHER" id="PTHR11482:SF6">
    <property type="entry name" value="ORNITHINE DECARBOXYLASE 1-RELATED"/>
    <property type="match status" value="1"/>
</dbReference>
<evidence type="ECO:0000256" key="2">
    <source>
        <dbReference type="ARBA" id="ARBA00008872"/>
    </source>
</evidence>
<comment type="catalytic activity">
    <reaction evidence="8">
        <text>L-ornithine + H(+) = putrescine + CO2</text>
        <dbReference type="Rhea" id="RHEA:22964"/>
        <dbReference type="ChEBI" id="CHEBI:15378"/>
        <dbReference type="ChEBI" id="CHEBI:16526"/>
        <dbReference type="ChEBI" id="CHEBI:46911"/>
        <dbReference type="ChEBI" id="CHEBI:326268"/>
        <dbReference type="EC" id="4.1.1.17"/>
    </reaction>
</comment>
<dbReference type="FunFam" id="3.20.20.10:FF:000008">
    <property type="entry name" value="Ornithine decarboxylase"/>
    <property type="match status" value="1"/>
</dbReference>
<dbReference type="SUPFAM" id="SSF51419">
    <property type="entry name" value="PLP-binding barrel"/>
    <property type="match status" value="1"/>
</dbReference>
<dbReference type="PROSITE" id="PS00878">
    <property type="entry name" value="ODR_DC_2_1"/>
    <property type="match status" value="1"/>
</dbReference>
<evidence type="ECO:0000313" key="11">
    <source>
        <dbReference type="EMBL" id="STY70404.1"/>
    </source>
</evidence>
<proteinExistence type="inferred from homology"/>
<dbReference type="SUPFAM" id="SSF50621">
    <property type="entry name" value="Alanine racemase C-terminal domain-like"/>
    <property type="match status" value="1"/>
</dbReference>
<evidence type="ECO:0000256" key="5">
    <source>
        <dbReference type="ARBA" id="ARBA00023239"/>
    </source>
</evidence>
<dbReference type="Gene3D" id="2.40.37.10">
    <property type="entry name" value="Lyase, Ornithine Decarboxylase, Chain A, domain 1"/>
    <property type="match status" value="1"/>
</dbReference>
<sequence length="372" mass="41243">MKSFKLTKEEATMLAQKYATPLEVISLEHIEENYNLLCKHIPRLKVFYAIKANSAKCILEKLIKLGSNFDVASAGEIRLLSKMGVSGEKMIYANPVKTIEGLIEASKVGIKRFTFDSENEIDKIKKYVPDAEVLARVKIKQSDAIVNLNIKFGADETKILDLLNYAKANGLKANGICFHVGSQVLSTKSYEKAFSLARGLINRLKASGLDIKYMDIGGGLPVACLDKDVDAEKIMRSINDCLADFEDVEVWAEPGRYICGSAVNVITSIIGKQMRDEKQWYYIDDGIYGSFSGILFDHWDYDIISLKDEDNTYEKATIAGPSCDSLDIVKKEMYCPKLDEGDLLIALNAGAYSKVSATTFNGFSLPKTVALE</sequence>
<comment type="pathway">
    <text evidence="6">Amine and polyamine biosynthesis; putrescine biosynthesis via L-ornithine pathway; putrescine from L-ornithine: step 1/1.</text>
</comment>
<evidence type="ECO:0000256" key="8">
    <source>
        <dbReference type="ARBA" id="ARBA00049127"/>
    </source>
</evidence>
<dbReference type="InterPro" id="IPR022653">
    <property type="entry name" value="De-COase2_pyr-phos_BS"/>
</dbReference>
<comment type="similarity">
    <text evidence="2">Belongs to the Orn/Lys/Arg decarboxylase class-II family.</text>
</comment>
<evidence type="ECO:0000256" key="9">
    <source>
        <dbReference type="PIRSR" id="PIRSR600183-50"/>
    </source>
</evidence>
<dbReference type="EMBL" id="UGPP01000001">
    <property type="protein sequence ID" value="STY70404.1"/>
    <property type="molecule type" value="Genomic_DNA"/>
</dbReference>
<dbReference type="CDD" id="cd00622">
    <property type="entry name" value="PLPDE_III_ODC"/>
    <property type="match status" value="1"/>
</dbReference>
<dbReference type="InterPro" id="IPR029066">
    <property type="entry name" value="PLP-binding_barrel"/>
</dbReference>
<dbReference type="InterPro" id="IPR009006">
    <property type="entry name" value="Ala_racemase/Decarboxylase_C"/>
</dbReference>
<dbReference type="Proteomes" id="UP000255234">
    <property type="component" value="Unassembled WGS sequence"/>
</dbReference>